<evidence type="ECO:0000313" key="2">
    <source>
        <dbReference type="Proteomes" id="UP000814128"/>
    </source>
</evidence>
<sequence>MTAASRRYWKILIERGNFLIFVGLILEVFEEDYLSVHRIRVEGARHVTIIRRSWAAEFQNANVYEDKKLGDMAKTGWSSPAFLDVEHLPAGASWTCSVPRRQAYGSMTLESCRQRQAQTEPRELRIAICASNKPKTASNWRSRRKKQFRDHEEADTPVQGLSSAGF</sequence>
<gene>
    <name evidence="1" type="ORF">K488DRAFT_73540</name>
</gene>
<keyword evidence="2" id="KW-1185">Reference proteome</keyword>
<comment type="caution">
    <text evidence="1">The sequence shown here is derived from an EMBL/GenBank/DDBJ whole genome shotgun (WGS) entry which is preliminary data.</text>
</comment>
<protein>
    <submittedName>
        <fullName evidence="1">Uncharacterized protein</fullName>
    </submittedName>
</protein>
<dbReference type="Proteomes" id="UP000814128">
    <property type="component" value="Unassembled WGS sequence"/>
</dbReference>
<name>A0ACB8QAR3_9AGAM</name>
<reference evidence="1" key="1">
    <citation type="submission" date="2021-02" db="EMBL/GenBank/DDBJ databases">
        <authorList>
            <consortium name="DOE Joint Genome Institute"/>
            <person name="Ahrendt S."/>
            <person name="Looney B.P."/>
            <person name="Miyauchi S."/>
            <person name="Morin E."/>
            <person name="Drula E."/>
            <person name="Courty P.E."/>
            <person name="Chicoki N."/>
            <person name="Fauchery L."/>
            <person name="Kohler A."/>
            <person name="Kuo A."/>
            <person name="Labutti K."/>
            <person name="Pangilinan J."/>
            <person name="Lipzen A."/>
            <person name="Riley R."/>
            <person name="Andreopoulos W."/>
            <person name="He G."/>
            <person name="Johnson J."/>
            <person name="Barry K.W."/>
            <person name="Grigoriev I.V."/>
            <person name="Nagy L."/>
            <person name="Hibbett D."/>
            <person name="Henrissat B."/>
            <person name="Matheny P.B."/>
            <person name="Labbe J."/>
            <person name="Martin F."/>
        </authorList>
    </citation>
    <scope>NUCLEOTIDE SEQUENCE</scope>
    <source>
        <strain evidence="1">EC-137</strain>
    </source>
</reference>
<reference evidence="1" key="2">
    <citation type="journal article" date="2022" name="New Phytol.">
        <title>Evolutionary transition to the ectomycorrhizal habit in the genomes of a hyperdiverse lineage of mushroom-forming fungi.</title>
        <authorList>
            <person name="Looney B."/>
            <person name="Miyauchi S."/>
            <person name="Morin E."/>
            <person name="Drula E."/>
            <person name="Courty P.E."/>
            <person name="Kohler A."/>
            <person name="Kuo A."/>
            <person name="LaButti K."/>
            <person name="Pangilinan J."/>
            <person name="Lipzen A."/>
            <person name="Riley R."/>
            <person name="Andreopoulos W."/>
            <person name="He G."/>
            <person name="Johnson J."/>
            <person name="Nolan M."/>
            <person name="Tritt A."/>
            <person name="Barry K.W."/>
            <person name="Grigoriev I.V."/>
            <person name="Nagy L.G."/>
            <person name="Hibbett D."/>
            <person name="Henrissat B."/>
            <person name="Matheny P.B."/>
            <person name="Labbe J."/>
            <person name="Martin F.M."/>
        </authorList>
    </citation>
    <scope>NUCLEOTIDE SEQUENCE</scope>
    <source>
        <strain evidence="1">EC-137</strain>
    </source>
</reference>
<dbReference type="EMBL" id="MU273727">
    <property type="protein sequence ID" value="KAI0028732.1"/>
    <property type="molecule type" value="Genomic_DNA"/>
</dbReference>
<accession>A0ACB8QAR3</accession>
<proteinExistence type="predicted"/>
<evidence type="ECO:0000313" key="1">
    <source>
        <dbReference type="EMBL" id="KAI0028732.1"/>
    </source>
</evidence>
<organism evidence="1 2">
    <name type="scientific">Vararia minispora EC-137</name>
    <dbReference type="NCBI Taxonomy" id="1314806"/>
    <lineage>
        <taxon>Eukaryota</taxon>
        <taxon>Fungi</taxon>
        <taxon>Dikarya</taxon>
        <taxon>Basidiomycota</taxon>
        <taxon>Agaricomycotina</taxon>
        <taxon>Agaricomycetes</taxon>
        <taxon>Russulales</taxon>
        <taxon>Lachnocladiaceae</taxon>
        <taxon>Vararia</taxon>
    </lineage>
</organism>